<organism evidence="2 3">
    <name type="scientific">Sphingobacterium pedocola</name>
    <dbReference type="NCBI Taxonomy" id="2082722"/>
    <lineage>
        <taxon>Bacteria</taxon>
        <taxon>Pseudomonadati</taxon>
        <taxon>Bacteroidota</taxon>
        <taxon>Sphingobacteriia</taxon>
        <taxon>Sphingobacteriales</taxon>
        <taxon>Sphingobacteriaceae</taxon>
        <taxon>Sphingobacterium</taxon>
    </lineage>
</organism>
<evidence type="ECO:0000313" key="3">
    <source>
        <dbReference type="Proteomes" id="UP000618319"/>
    </source>
</evidence>
<reference evidence="2 3" key="1">
    <citation type="submission" date="2018-02" db="EMBL/GenBank/DDBJ databases">
        <title>Sphingobacterium KA21.</title>
        <authorList>
            <person name="Vasarhelyi B.M."/>
            <person name="Deshmukh S."/>
            <person name="Balint B."/>
            <person name="Kukolya J."/>
        </authorList>
    </citation>
    <scope>NUCLEOTIDE SEQUENCE [LARGE SCALE GENOMIC DNA]</scope>
    <source>
        <strain evidence="2 3">Ka21</strain>
    </source>
</reference>
<sequence>MITRIPEGEDQPSDHPEKRETDEQFGDPESQNINKDPIIGGADDVHRENPSDDFHDSDLVDDEPLQSDSDRADGDYDESGSDQSGDEVSTPYDSDEEDTAITNLEDNEDLMDEDSAIDNETTR</sequence>
<comment type="caution">
    <text evidence="2">The sequence shown here is derived from an EMBL/GenBank/DDBJ whole genome shotgun (WGS) entry which is preliminary data.</text>
</comment>
<dbReference type="Proteomes" id="UP000618319">
    <property type="component" value="Unassembled WGS sequence"/>
</dbReference>
<proteinExistence type="predicted"/>
<feature type="compositionally biased region" description="Basic and acidic residues" evidence="1">
    <location>
        <begin position="43"/>
        <end position="58"/>
    </location>
</feature>
<feature type="compositionally biased region" description="Basic and acidic residues" evidence="1">
    <location>
        <begin position="12"/>
        <end position="22"/>
    </location>
</feature>
<protein>
    <submittedName>
        <fullName evidence="2">Uncharacterized protein</fullName>
    </submittedName>
</protein>
<name>A0ABR9TAR8_9SPHI</name>
<evidence type="ECO:0000313" key="2">
    <source>
        <dbReference type="EMBL" id="MBE8722462.1"/>
    </source>
</evidence>
<dbReference type="EMBL" id="PSKQ01000024">
    <property type="protein sequence ID" value="MBE8722462.1"/>
    <property type="molecule type" value="Genomic_DNA"/>
</dbReference>
<feature type="compositionally biased region" description="Acidic residues" evidence="1">
    <location>
        <begin position="93"/>
        <end position="117"/>
    </location>
</feature>
<feature type="region of interest" description="Disordered" evidence="1">
    <location>
        <begin position="1"/>
        <end position="123"/>
    </location>
</feature>
<accession>A0ABR9TAR8</accession>
<gene>
    <name evidence="2" type="ORF">C4F40_17180</name>
</gene>
<evidence type="ECO:0000256" key="1">
    <source>
        <dbReference type="SAM" id="MobiDB-lite"/>
    </source>
</evidence>
<keyword evidence="3" id="KW-1185">Reference proteome</keyword>